<dbReference type="Gene3D" id="3.30.700.10">
    <property type="entry name" value="Glycoprotein, Type 4 Pilin"/>
    <property type="match status" value="1"/>
</dbReference>
<dbReference type="NCBIfam" id="TIGR02532">
    <property type="entry name" value="IV_pilin_GFxxxE"/>
    <property type="match status" value="1"/>
</dbReference>
<dbReference type="OrthoDB" id="6227380at2"/>
<evidence type="ECO:0000313" key="2">
    <source>
        <dbReference type="EMBL" id="QFI37263.1"/>
    </source>
</evidence>
<keyword evidence="3" id="KW-1185">Reference proteome</keyword>
<evidence type="ECO:0000256" key="1">
    <source>
        <dbReference type="SAM" id="Phobius"/>
    </source>
</evidence>
<dbReference type="RefSeq" id="WP_019442760.1">
    <property type="nucleotide sequence ID" value="NZ_ALOE01000037.1"/>
</dbReference>
<evidence type="ECO:0000313" key="3">
    <source>
        <dbReference type="Proteomes" id="UP000327424"/>
    </source>
</evidence>
<name>A0A5J6WGS2_MORMI</name>
<dbReference type="Proteomes" id="UP000327424">
    <property type="component" value="Chromosome"/>
</dbReference>
<keyword evidence="1" id="KW-0812">Transmembrane</keyword>
<keyword evidence="1" id="KW-1133">Transmembrane helix</keyword>
<dbReference type="KEGG" id="mmaa:FR932_05185"/>
<sequence length="175" mass="19310">MRHNNGFTLIELVIVIIVLGVLAATAIPKFINLQHDASRAVVQNISGTLKSAMDFVNARKEIDNAETEVDYNGNKITLVNGFPKPSAPEMRHLLNMDLPSTTWTPNWLTVPCDDSEFCILGNRAYTNEPQIDEVTSGHIVFFWPNGYVLGSCFAYYANLEIDGVSPVIGFEDSGC</sequence>
<dbReference type="Pfam" id="PF07963">
    <property type="entry name" value="N_methyl"/>
    <property type="match status" value="1"/>
</dbReference>
<feature type="transmembrane region" description="Helical" evidence="1">
    <location>
        <begin position="6"/>
        <end position="27"/>
    </location>
</feature>
<protein>
    <submittedName>
        <fullName evidence="2">Type II secretion system protein</fullName>
    </submittedName>
</protein>
<reference evidence="2 3" key="1">
    <citation type="submission" date="2019-09" db="EMBL/GenBank/DDBJ databases">
        <title>Hybrid Assembly of the complete Genome of the Deep-Sea Bacterium Moritella marina from long Nanopore and Illumina reads.</title>
        <authorList>
            <person name="Magin S."/>
            <person name="Georgoulis A."/>
            <person name="Papadimitriou K."/>
            <person name="Iliakis G."/>
            <person name="Vorgias C.E."/>
        </authorList>
    </citation>
    <scope>NUCLEOTIDE SEQUENCE [LARGE SCALE GENOMIC DNA]</scope>
    <source>
        <strain evidence="2 3">MP-1</strain>
    </source>
</reference>
<keyword evidence="1" id="KW-0472">Membrane</keyword>
<accession>A0A5J6WGS2</accession>
<proteinExistence type="predicted"/>
<dbReference type="InterPro" id="IPR012902">
    <property type="entry name" value="N_methyl_site"/>
</dbReference>
<organism evidence="2 3">
    <name type="scientific">Moritella marina ATCC 15381</name>
    <dbReference type="NCBI Taxonomy" id="1202962"/>
    <lineage>
        <taxon>Bacteria</taxon>
        <taxon>Pseudomonadati</taxon>
        <taxon>Pseudomonadota</taxon>
        <taxon>Gammaproteobacteria</taxon>
        <taxon>Alteromonadales</taxon>
        <taxon>Moritellaceae</taxon>
        <taxon>Moritella</taxon>
    </lineage>
</organism>
<dbReference type="AlphaFoldDB" id="A0A5J6WGS2"/>
<dbReference type="InterPro" id="IPR045584">
    <property type="entry name" value="Pilin-like"/>
</dbReference>
<dbReference type="SUPFAM" id="SSF54523">
    <property type="entry name" value="Pili subunits"/>
    <property type="match status" value="1"/>
</dbReference>
<dbReference type="EMBL" id="CP044399">
    <property type="protein sequence ID" value="QFI37263.1"/>
    <property type="molecule type" value="Genomic_DNA"/>
</dbReference>
<gene>
    <name evidence="2" type="ORF">FR932_05185</name>
</gene>